<dbReference type="AlphaFoldDB" id="A0A6J8ABM5"/>
<protein>
    <submittedName>
        <fullName evidence="1">Uncharacterized protein</fullName>
    </submittedName>
</protein>
<dbReference type="OrthoDB" id="527990at2759"/>
<organism evidence="1 2">
    <name type="scientific">Mytilus coruscus</name>
    <name type="common">Sea mussel</name>
    <dbReference type="NCBI Taxonomy" id="42192"/>
    <lineage>
        <taxon>Eukaryota</taxon>
        <taxon>Metazoa</taxon>
        <taxon>Spiralia</taxon>
        <taxon>Lophotrochozoa</taxon>
        <taxon>Mollusca</taxon>
        <taxon>Bivalvia</taxon>
        <taxon>Autobranchia</taxon>
        <taxon>Pteriomorphia</taxon>
        <taxon>Mytilida</taxon>
        <taxon>Mytiloidea</taxon>
        <taxon>Mytilidae</taxon>
        <taxon>Mytilinae</taxon>
        <taxon>Mytilus</taxon>
    </lineage>
</organism>
<gene>
    <name evidence="1" type="ORF">MCOR_5885</name>
</gene>
<accession>A0A6J8ABM5</accession>
<dbReference type="Proteomes" id="UP000507470">
    <property type="component" value="Unassembled WGS sequence"/>
</dbReference>
<evidence type="ECO:0000313" key="1">
    <source>
        <dbReference type="EMBL" id="CAC5365065.1"/>
    </source>
</evidence>
<proteinExistence type="predicted"/>
<evidence type="ECO:0000313" key="2">
    <source>
        <dbReference type="Proteomes" id="UP000507470"/>
    </source>
</evidence>
<keyword evidence="2" id="KW-1185">Reference proteome</keyword>
<reference evidence="1 2" key="1">
    <citation type="submission" date="2020-06" db="EMBL/GenBank/DDBJ databases">
        <authorList>
            <person name="Li R."/>
            <person name="Bekaert M."/>
        </authorList>
    </citation>
    <scope>NUCLEOTIDE SEQUENCE [LARGE SCALE GENOMIC DNA]</scope>
    <source>
        <strain evidence="2">wild</strain>
    </source>
</reference>
<name>A0A6J8ABM5_MYTCO</name>
<sequence length="317" mass="36174">MIVLFKVFGSQPDKIVQVWAWQTVYQDYTRQAIEDLGNRTRNFKAIAITGYFDCNNLAGKHAAEKLNMSNIQMETYCNNQMSKSESSFQYYMDLAKKHGLKLLMYEGGPLIMEGSAIAHGVSHDDVTNKAIAFNRDQHVKSVVDNLLEAWYKIVKNDPQNSSPDELFNYFYSTGTPSKYGSWGMLEYTGQDPGTVPNFLQQSTLGYGCFLQKRGALHWRCAVTDDDGVTWSYYPDVGNTGDTLVLDKFDPTTHIVYVRSVNKIGVNSYYYHSIDTRTANTWKTQTSFDYYSSLVSRKTKRRLPNGVYNYLDTQARCS</sequence>
<dbReference type="EMBL" id="CACVKT020001098">
    <property type="protein sequence ID" value="CAC5365065.1"/>
    <property type="molecule type" value="Genomic_DNA"/>
</dbReference>